<reference evidence="1" key="1">
    <citation type="submission" date="2018-05" db="EMBL/GenBank/DDBJ databases">
        <authorList>
            <person name="Lanie J.A."/>
            <person name="Ng W.-L."/>
            <person name="Kazmierczak K.M."/>
            <person name="Andrzejewski T.M."/>
            <person name="Davidsen T.M."/>
            <person name="Wayne K.J."/>
            <person name="Tettelin H."/>
            <person name="Glass J.I."/>
            <person name="Rusch D."/>
            <person name="Podicherti R."/>
            <person name="Tsui H.-C.T."/>
            <person name="Winkler M.E."/>
        </authorList>
    </citation>
    <scope>NUCLEOTIDE SEQUENCE</scope>
</reference>
<accession>A0A383EH09</accession>
<name>A0A383EH09_9ZZZZ</name>
<sequence>MDLEKFNFIKKEYGPVASWAIWKEVGETPKSNMGDLNILDPQQNPDVLSELKPDVVFVGLNTSRNINDSPPFSNFHPNYSTAQDYKTRYALKGTELWGGYMTDIIKDYPELHGQKVKSFLRDNPDVERKNIETFREELKDLGSENPTIIAFGGDVYRILKRNLQNEFKIFKVTHYSAYINEQELRDEIKSLIKKVKLV</sequence>
<dbReference type="EMBL" id="UINC01225733">
    <property type="protein sequence ID" value="SVE55929.1"/>
    <property type="molecule type" value="Genomic_DNA"/>
</dbReference>
<dbReference type="AlphaFoldDB" id="A0A383EH09"/>
<gene>
    <name evidence="1" type="ORF">METZ01_LOCUS508783</name>
</gene>
<protein>
    <submittedName>
        <fullName evidence="1">Uncharacterized protein</fullName>
    </submittedName>
</protein>
<organism evidence="1">
    <name type="scientific">marine metagenome</name>
    <dbReference type="NCBI Taxonomy" id="408172"/>
    <lineage>
        <taxon>unclassified sequences</taxon>
        <taxon>metagenomes</taxon>
        <taxon>ecological metagenomes</taxon>
    </lineage>
</organism>
<proteinExistence type="predicted"/>
<evidence type="ECO:0000313" key="1">
    <source>
        <dbReference type="EMBL" id="SVE55929.1"/>
    </source>
</evidence>